<keyword evidence="1" id="KW-0472">Membrane</keyword>
<reference evidence="2" key="1">
    <citation type="journal article" date="2020" name="bioRxiv">
        <title>Comparative genomics of Chlamydomonas.</title>
        <authorList>
            <person name="Craig R.J."/>
            <person name="Hasan A.R."/>
            <person name="Ness R.W."/>
            <person name="Keightley P.D."/>
        </authorList>
    </citation>
    <scope>NUCLEOTIDE SEQUENCE</scope>
    <source>
        <strain evidence="2">CCAP 11/70</strain>
    </source>
</reference>
<proteinExistence type="predicted"/>
<dbReference type="InterPro" id="IPR052050">
    <property type="entry name" value="SecEffector_AnkRepeat"/>
</dbReference>
<keyword evidence="1" id="KW-1133">Transmembrane helix</keyword>
<feature type="transmembrane region" description="Helical" evidence="1">
    <location>
        <begin position="514"/>
        <end position="540"/>
    </location>
</feature>
<name>A0A835Y4U7_9CHLO</name>
<dbReference type="PANTHER" id="PTHR46586:SF3">
    <property type="entry name" value="ANKYRIN REPEAT-CONTAINING PROTEIN"/>
    <property type="match status" value="1"/>
</dbReference>
<dbReference type="AlphaFoldDB" id="A0A835Y4U7"/>
<evidence type="ECO:0000313" key="3">
    <source>
        <dbReference type="Proteomes" id="UP000612055"/>
    </source>
</evidence>
<gene>
    <name evidence="2" type="ORF">HYH03_007539</name>
</gene>
<keyword evidence="3" id="KW-1185">Reference proteome</keyword>
<feature type="transmembrane region" description="Helical" evidence="1">
    <location>
        <begin position="549"/>
        <end position="567"/>
    </location>
</feature>
<evidence type="ECO:0000256" key="1">
    <source>
        <dbReference type="SAM" id="Phobius"/>
    </source>
</evidence>
<organism evidence="2 3">
    <name type="scientific">Edaphochlamys debaryana</name>
    <dbReference type="NCBI Taxonomy" id="47281"/>
    <lineage>
        <taxon>Eukaryota</taxon>
        <taxon>Viridiplantae</taxon>
        <taxon>Chlorophyta</taxon>
        <taxon>core chlorophytes</taxon>
        <taxon>Chlorophyceae</taxon>
        <taxon>CS clade</taxon>
        <taxon>Chlamydomonadales</taxon>
        <taxon>Chlamydomonadales incertae sedis</taxon>
        <taxon>Edaphochlamys</taxon>
    </lineage>
</organism>
<dbReference type="Proteomes" id="UP000612055">
    <property type="component" value="Unassembled WGS sequence"/>
</dbReference>
<accession>A0A835Y4U7</accession>
<dbReference type="InterPro" id="IPR036770">
    <property type="entry name" value="Ankyrin_rpt-contain_sf"/>
</dbReference>
<comment type="caution">
    <text evidence="2">The sequence shown here is derived from an EMBL/GenBank/DDBJ whole genome shotgun (WGS) entry which is preliminary data.</text>
</comment>
<evidence type="ECO:0000313" key="2">
    <source>
        <dbReference type="EMBL" id="KAG2494181.1"/>
    </source>
</evidence>
<protein>
    <submittedName>
        <fullName evidence="2">Uncharacterized protein</fullName>
    </submittedName>
</protein>
<dbReference type="EMBL" id="JAEHOE010000032">
    <property type="protein sequence ID" value="KAG2494181.1"/>
    <property type="molecule type" value="Genomic_DNA"/>
</dbReference>
<dbReference type="PANTHER" id="PTHR46586">
    <property type="entry name" value="ANKYRIN REPEAT-CONTAINING PROTEIN"/>
    <property type="match status" value="1"/>
</dbReference>
<sequence>MAAPSDPVANVWRSSELLGCVAPFLDPSHAAWSFIRVNKAAAAAAYGDSGQPVPRTVSLSWALSSGLFATLEGRLHARNWCYHLTYKQRVKLLCRAAAADCSRESLEGAVVAAGLSPPPLKVLVAAASAGRLATCRWLVEGLGCPGLVRLACLCLISAAGPGPGVVEEARAWLAPAALEGWSEEQEAEAAAGDLEAVKDLLLGWEPEGVPYDHIRRWRKALKGVQARRDLERTIEDVQSWSRFAMFRHDDFIGRHAALAVARLTRMQPAMESSAAVASCTLSAAAGAGHTEAVRFLLSRGARPSADLPNVAAVAASRRGHVGVLQALHEGGCVADPARCFRAGLEAGSLPVVEWLVGTFGAPAFGAGGSNYHLTTAARSGDVQLLRALPGLLGSAFPGWGRGSCCGDAAASGCEEAVEWLAKEAGVPQEYHNVYRDAASRGDLRMVQRLRRLGCPYSARDAEALAEAARRGGAKAEAQAVTLLNRVVNLSLVASETKAAWASLTGDVDPCGPGLQAWGCVWYCLLLVVLPVAAVVAWLYVKRQPLRKRAFWVPIAFALTHMVVALIGGSESIRLAMLIGYRLVKG</sequence>
<dbReference type="Gene3D" id="1.25.40.20">
    <property type="entry name" value="Ankyrin repeat-containing domain"/>
    <property type="match status" value="1"/>
</dbReference>
<keyword evidence="1" id="KW-0812">Transmembrane</keyword>
<dbReference type="SUPFAM" id="SSF48403">
    <property type="entry name" value="Ankyrin repeat"/>
    <property type="match status" value="1"/>
</dbReference>